<dbReference type="RefSeq" id="WP_188995913.1">
    <property type="nucleotide sequence ID" value="NZ_BMHP01000003.1"/>
</dbReference>
<evidence type="ECO:0000259" key="1">
    <source>
        <dbReference type="Pfam" id="PF08329"/>
    </source>
</evidence>
<dbReference type="PANTHER" id="PTHR37836">
    <property type="entry name" value="LMO1036 PROTEIN"/>
    <property type="match status" value="1"/>
</dbReference>
<dbReference type="InterPro" id="IPR014756">
    <property type="entry name" value="Ig_E-set"/>
</dbReference>
<dbReference type="PANTHER" id="PTHR37836:SF2">
    <property type="entry name" value="DUF4038 DOMAIN-CONTAINING PROTEIN"/>
    <property type="match status" value="1"/>
</dbReference>
<evidence type="ECO:0000259" key="2">
    <source>
        <dbReference type="Pfam" id="PF13204"/>
    </source>
</evidence>
<dbReference type="InterPro" id="IPR013783">
    <property type="entry name" value="Ig-like_fold"/>
</dbReference>
<dbReference type="EMBL" id="BMHP01000003">
    <property type="protein sequence ID" value="GGD85004.1"/>
    <property type="molecule type" value="Genomic_DNA"/>
</dbReference>
<organism evidence="4 5">
    <name type="scientific">Paenibacillus nasutitermitis</name>
    <dbReference type="NCBI Taxonomy" id="1652958"/>
    <lineage>
        <taxon>Bacteria</taxon>
        <taxon>Bacillati</taxon>
        <taxon>Bacillota</taxon>
        <taxon>Bacilli</taxon>
        <taxon>Bacillales</taxon>
        <taxon>Paenibacillaceae</taxon>
        <taxon>Paenibacillus</taxon>
    </lineage>
</organism>
<dbReference type="Pfam" id="PF13204">
    <property type="entry name" value="Apiosidase"/>
    <property type="match status" value="1"/>
</dbReference>
<reference evidence="4" key="2">
    <citation type="submission" date="2020-09" db="EMBL/GenBank/DDBJ databases">
        <authorList>
            <person name="Sun Q."/>
            <person name="Zhou Y."/>
        </authorList>
    </citation>
    <scope>NUCLEOTIDE SEQUENCE</scope>
    <source>
        <strain evidence="4">CGMCC 1.15178</strain>
    </source>
</reference>
<dbReference type="InterPro" id="IPR032260">
    <property type="entry name" value="DUF5060"/>
</dbReference>
<proteinExistence type="predicted"/>
<dbReference type="Proteomes" id="UP000612456">
    <property type="component" value="Unassembled WGS sequence"/>
</dbReference>
<gene>
    <name evidence="4" type="ORF">GCM10010911_49250</name>
</gene>
<evidence type="ECO:0000313" key="5">
    <source>
        <dbReference type="Proteomes" id="UP000612456"/>
    </source>
</evidence>
<dbReference type="InterPro" id="IPR025277">
    <property type="entry name" value="Apiosidase-like_cat_dom"/>
</dbReference>
<dbReference type="InterPro" id="IPR013540">
    <property type="entry name" value="ChitinaseA_N"/>
</dbReference>
<keyword evidence="5" id="KW-1185">Reference proteome</keyword>
<comment type="caution">
    <text evidence="4">The sequence shown here is derived from an EMBL/GenBank/DDBJ whole genome shotgun (WGS) entry which is preliminary data.</text>
</comment>
<dbReference type="SUPFAM" id="SSF81296">
    <property type="entry name" value="E set domains"/>
    <property type="match status" value="2"/>
</dbReference>
<evidence type="ECO:0000313" key="4">
    <source>
        <dbReference type="EMBL" id="GGD85004.1"/>
    </source>
</evidence>
<dbReference type="Gene3D" id="2.60.40.10">
    <property type="entry name" value="Immunoglobulins"/>
    <property type="match status" value="3"/>
</dbReference>
<name>A0A916ZB22_9BACL</name>
<dbReference type="Pfam" id="PF08329">
    <property type="entry name" value="ChitinaseA_N"/>
    <property type="match status" value="1"/>
</dbReference>
<feature type="domain" description="Chitinase A N-terminal" evidence="1">
    <location>
        <begin position="704"/>
        <end position="777"/>
    </location>
</feature>
<feature type="domain" description="DUF5060" evidence="3">
    <location>
        <begin position="49"/>
        <end position="115"/>
    </location>
</feature>
<dbReference type="Pfam" id="PF16586">
    <property type="entry name" value="DUF5060"/>
    <property type="match status" value="1"/>
</dbReference>
<accession>A0A916ZB22</accession>
<feature type="domain" description="Apiosidase-like catalytic" evidence="2">
    <location>
        <begin position="151"/>
        <end position="477"/>
    </location>
</feature>
<reference evidence="4" key="1">
    <citation type="journal article" date="2014" name="Int. J. Syst. Evol. Microbiol.">
        <title>Complete genome sequence of Corynebacterium casei LMG S-19264T (=DSM 44701T), isolated from a smear-ripened cheese.</title>
        <authorList>
            <consortium name="US DOE Joint Genome Institute (JGI-PGF)"/>
            <person name="Walter F."/>
            <person name="Albersmeier A."/>
            <person name="Kalinowski J."/>
            <person name="Ruckert C."/>
        </authorList>
    </citation>
    <scope>NUCLEOTIDE SEQUENCE</scope>
    <source>
        <strain evidence="4">CGMCC 1.15178</strain>
    </source>
</reference>
<dbReference type="GO" id="GO:0004568">
    <property type="term" value="F:chitinase activity"/>
    <property type="evidence" value="ECO:0007669"/>
    <property type="project" value="InterPro"/>
</dbReference>
<evidence type="ECO:0008006" key="6">
    <source>
        <dbReference type="Google" id="ProtNLM"/>
    </source>
</evidence>
<evidence type="ECO:0000259" key="3">
    <source>
        <dbReference type="Pfam" id="PF16586"/>
    </source>
</evidence>
<dbReference type="Gene3D" id="3.20.20.80">
    <property type="entry name" value="Glycosidases"/>
    <property type="match status" value="1"/>
</dbReference>
<sequence>MTENRKASLFARIPAMGRKGVLAGLLLSLAILAMLGFAQEGHAEELATEEWKMVEISLTAGGMYANPYKDVDIEATFTAPDQTTMTMPGFWDGGSVWKIRFAPNQVGEWTYSTSATNPADTGLHGQTGSITVTAYSGTLESYKRGWALKPSANGRYITYSDGTPFYWLGYTRWGIFKGERYDESNDARFDSQFKGITDRNVANGYNVIQTSPFAQIPAGWCFSGEACPWKDDYFTDMNLDYWRDGDRKMDYLAQSGLIVSFNNPGFSSGYYDIAKLDDDKRITRYILARYGAYPVNWLSGTEVLWTGEYSGNVAAKTIFQEVGSYLHQLDPYERLDSNMDFWTGSPYGGTYPFFTESWFRYINNEIGHGAPVNADAWANLYNRASKPIIETEANFEKIGDNPDWYTRHAAWQSQMGGSAGFATSAQGIWYPCWTNTDTHPNCIYSGTEYAWNEALDFAVTDKQLSYMKQFMTALDWFALEPKPDAIAWTGAPTGTDAYKPGHKSNADRSLVVAYLPKRTAMYTGMLQHLVPGAAYSRQWFNPQSGVYTDLPVMQADASGTVPVPAPPSLEDWVLLVRKTAGEDSAAAGAPGTPVLSDDNGHDTGIKDGSYKVTMNMWWGNNGTVYKLYENDTLIDTQVLTARSPQAQTVSTVISGKSNGNYRYYAELTNMHGTTRSQVLEVPVTQATPSQPVLSHNNWDGGGNFQVSMNMWWGTSGTTYRLYENGVLIDTQTLTVRTPNAQSAVTAVAGRKPGVYEYRCELANEAGGTTSRTIKVTVTR</sequence>
<dbReference type="GO" id="GO:0006032">
    <property type="term" value="P:chitin catabolic process"/>
    <property type="evidence" value="ECO:0007669"/>
    <property type="project" value="InterPro"/>
</dbReference>
<dbReference type="AlphaFoldDB" id="A0A916ZB22"/>
<protein>
    <recommendedName>
        <fullName evidence="6">DUF5060 domain-containing protein</fullName>
    </recommendedName>
</protein>